<sequence>MKLEGVTPTSSSYKTISNFDGLRDVCKKNSSIIQTTLGRRNLGKAATATSCLSSKRTLISNNATATPTQSPTAVLSVDEPLDRSSNSSRKHVQFPDAANETFVGESRMVTKFNVLEDDSSEITPWLNDF</sequence>
<gene>
    <name evidence="1" type="ORF">QAD02_008915</name>
</gene>
<evidence type="ECO:0000313" key="2">
    <source>
        <dbReference type="Proteomes" id="UP001239111"/>
    </source>
</evidence>
<accession>A0ACC2N833</accession>
<proteinExistence type="predicted"/>
<keyword evidence="2" id="KW-1185">Reference proteome</keyword>
<dbReference type="Proteomes" id="UP001239111">
    <property type="component" value="Chromosome 4"/>
</dbReference>
<name>A0ACC2N833_9HYME</name>
<protein>
    <submittedName>
        <fullName evidence="1">Uncharacterized protein</fullName>
    </submittedName>
</protein>
<organism evidence="1 2">
    <name type="scientific">Eretmocerus hayati</name>
    <dbReference type="NCBI Taxonomy" id="131215"/>
    <lineage>
        <taxon>Eukaryota</taxon>
        <taxon>Metazoa</taxon>
        <taxon>Ecdysozoa</taxon>
        <taxon>Arthropoda</taxon>
        <taxon>Hexapoda</taxon>
        <taxon>Insecta</taxon>
        <taxon>Pterygota</taxon>
        <taxon>Neoptera</taxon>
        <taxon>Endopterygota</taxon>
        <taxon>Hymenoptera</taxon>
        <taxon>Apocrita</taxon>
        <taxon>Proctotrupomorpha</taxon>
        <taxon>Chalcidoidea</taxon>
        <taxon>Aphelinidae</taxon>
        <taxon>Aphelininae</taxon>
        <taxon>Eretmocerus</taxon>
    </lineage>
</organism>
<dbReference type="EMBL" id="CM056744">
    <property type="protein sequence ID" value="KAJ8667253.1"/>
    <property type="molecule type" value="Genomic_DNA"/>
</dbReference>
<reference evidence="1" key="1">
    <citation type="submission" date="2023-04" db="EMBL/GenBank/DDBJ databases">
        <title>A chromosome-level genome assembly of the parasitoid wasp Eretmocerus hayati.</title>
        <authorList>
            <person name="Zhong Y."/>
            <person name="Liu S."/>
            <person name="Liu Y."/>
        </authorList>
    </citation>
    <scope>NUCLEOTIDE SEQUENCE</scope>
    <source>
        <strain evidence="1">ZJU_SS_LIU_2023</strain>
    </source>
</reference>
<comment type="caution">
    <text evidence="1">The sequence shown here is derived from an EMBL/GenBank/DDBJ whole genome shotgun (WGS) entry which is preliminary data.</text>
</comment>
<evidence type="ECO:0000313" key="1">
    <source>
        <dbReference type="EMBL" id="KAJ8667253.1"/>
    </source>
</evidence>